<dbReference type="InterPro" id="IPR003481">
    <property type="entry name" value="FliD_N"/>
</dbReference>
<evidence type="ECO:0000259" key="6">
    <source>
        <dbReference type="Pfam" id="PF02465"/>
    </source>
</evidence>
<dbReference type="AlphaFoldDB" id="A0A936K767"/>
<comment type="function">
    <text evidence="5">Required for morphogenesis and for the elongation of the flagellar filament by facilitating polymerization of the flagellin monomers at the tip of growing filament. Forms a capping structure, which prevents flagellin subunits (transported through the central channel of the flagellum) from leaking out without polymerization at the distal end.</text>
</comment>
<organism evidence="8 9">
    <name type="scientific">Candidatus Geothrix odensensis</name>
    <dbReference type="NCBI Taxonomy" id="2954440"/>
    <lineage>
        <taxon>Bacteria</taxon>
        <taxon>Pseudomonadati</taxon>
        <taxon>Acidobacteriota</taxon>
        <taxon>Holophagae</taxon>
        <taxon>Holophagales</taxon>
        <taxon>Holophagaceae</taxon>
        <taxon>Geothrix</taxon>
    </lineage>
</organism>
<evidence type="ECO:0000256" key="5">
    <source>
        <dbReference type="RuleBase" id="RU362066"/>
    </source>
</evidence>
<protein>
    <recommendedName>
        <fullName evidence="5">Flagellar hook-associated protein 2</fullName>
        <shortName evidence="5">HAP2</shortName>
    </recommendedName>
    <alternativeName>
        <fullName evidence="5">Flagellar cap protein</fullName>
    </alternativeName>
</protein>
<comment type="similarity">
    <text evidence="1 5">Belongs to the FliD family.</text>
</comment>
<sequence length="580" mass="59028">MADTTNSLSGISSGIDTNALINAIVAMKSGNMNRLQAQKDLNDKKTTALQAMRTGLQGLSLSLTILYDKLNNRTVTSTDTNNTNVVATATGSASGNYDIQVSTVATKGRISSTLDANGLATNMAVASPMDTPIFSGATAQFAIQGTDGKVATISLDASSNNLNGLRDKINAQTDTGVTATIVNTGKGTNRYQLVLTAKETGTGTGTTQGNVTIADITSGDGVTAVNSLGIFAGTVDNPTTPTSITGGLTSTMSGAAATDAKFTLNGVEITRTSNVVKDAAEGMTFTLKQGGQTGITTLTVTADKVGSTAAIQDVITKYNQLVKDYKAASTATKNEDGTIALAPLSNDASTRTLMADLKKTMSGASAGMPEDSAYKSLASLGITTLADGGLILNTSTFQTAVSNDLSAVKRLFSFSGTSTSQAVSFKSAGTATLTGTVGFEVTRNLGDNTLWGTLTQLDAAGNPVGAPSNPIQVGADGTLVGTGDFAGLNLSVTGTGTGRLSLTRGAAQQAIDLLTGFTGTTGTISTTLTRIVTQNNSLASQIGQAQTRLNQEKEILKKKFAQMEVVVGRMKASAGSLSGL</sequence>
<evidence type="ECO:0000259" key="7">
    <source>
        <dbReference type="Pfam" id="PF07195"/>
    </source>
</evidence>
<evidence type="ECO:0000256" key="4">
    <source>
        <dbReference type="ARBA" id="ARBA00023143"/>
    </source>
</evidence>
<dbReference type="Proteomes" id="UP000709959">
    <property type="component" value="Unassembled WGS sequence"/>
</dbReference>
<dbReference type="InterPro" id="IPR040026">
    <property type="entry name" value="FliD"/>
</dbReference>
<evidence type="ECO:0000313" key="9">
    <source>
        <dbReference type="Proteomes" id="UP000709959"/>
    </source>
</evidence>
<evidence type="ECO:0000256" key="1">
    <source>
        <dbReference type="ARBA" id="ARBA00009764"/>
    </source>
</evidence>
<dbReference type="GO" id="GO:0009421">
    <property type="term" value="C:bacterial-type flagellum filament cap"/>
    <property type="evidence" value="ECO:0007669"/>
    <property type="project" value="InterPro"/>
</dbReference>
<evidence type="ECO:0000256" key="2">
    <source>
        <dbReference type="ARBA" id="ARBA00011255"/>
    </source>
</evidence>
<comment type="caution">
    <text evidence="8">The sequence shown here is derived from an EMBL/GenBank/DDBJ whole genome shotgun (WGS) entry which is preliminary data.</text>
</comment>
<keyword evidence="4 5" id="KW-0975">Bacterial flagellum</keyword>
<name>A0A936K767_9BACT</name>
<evidence type="ECO:0000256" key="3">
    <source>
        <dbReference type="ARBA" id="ARBA00023054"/>
    </source>
</evidence>
<keyword evidence="3" id="KW-0175">Coiled coil</keyword>
<keyword evidence="8" id="KW-0966">Cell projection</keyword>
<dbReference type="EMBL" id="JADKCH010000032">
    <property type="protein sequence ID" value="MBK8573831.1"/>
    <property type="molecule type" value="Genomic_DNA"/>
</dbReference>
<dbReference type="GO" id="GO:0071973">
    <property type="term" value="P:bacterial-type flagellum-dependent cell motility"/>
    <property type="evidence" value="ECO:0007669"/>
    <property type="project" value="TreeGrafter"/>
</dbReference>
<dbReference type="InterPro" id="IPR010809">
    <property type="entry name" value="FliD_C"/>
</dbReference>
<feature type="domain" description="Flagellar hook-associated protein 2 N-terminal" evidence="6">
    <location>
        <begin position="13"/>
        <end position="107"/>
    </location>
</feature>
<evidence type="ECO:0000313" key="8">
    <source>
        <dbReference type="EMBL" id="MBK8573831.1"/>
    </source>
</evidence>
<reference evidence="8 9" key="1">
    <citation type="submission" date="2020-10" db="EMBL/GenBank/DDBJ databases">
        <title>Connecting structure to function with the recovery of over 1000 high-quality activated sludge metagenome-assembled genomes encoding full-length rRNA genes using long-read sequencing.</title>
        <authorList>
            <person name="Singleton C.M."/>
            <person name="Petriglieri F."/>
            <person name="Kristensen J.M."/>
            <person name="Kirkegaard R.H."/>
            <person name="Michaelsen T.Y."/>
            <person name="Andersen M.H."/>
            <person name="Karst S.M."/>
            <person name="Dueholm M.S."/>
            <person name="Nielsen P.H."/>
            <person name="Albertsen M."/>
        </authorList>
    </citation>
    <scope>NUCLEOTIDE SEQUENCE [LARGE SCALE GENOMIC DNA]</scope>
    <source>
        <strain evidence="8">OdNE_18-Q3-R46-58_MAXAC.008</strain>
    </source>
</reference>
<accession>A0A936K767</accession>
<dbReference type="Pfam" id="PF07195">
    <property type="entry name" value="FliD_C"/>
    <property type="match status" value="1"/>
</dbReference>
<dbReference type="Pfam" id="PF02465">
    <property type="entry name" value="FliD_N"/>
    <property type="match status" value="1"/>
</dbReference>
<comment type="subunit">
    <text evidence="2 5">Homopentamer.</text>
</comment>
<dbReference type="GO" id="GO:0005576">
    <property type="term" value="C:extracellular region"/>
    <property type="evidence" value="ECO:0007669"/>
    <property type="project" value="UniProtKB-SubCell"/>
</dbReference>
<keyword evidence="8" id="KW-0969">Cilium</keyword>
<keyword evidence="8" id="KW-0282">Flagellum</keyword>
<gene>
    <name evidence="8" type="primary">fliD</name>
    <name evidence="8" type="ORF">IPN91_14710</name>
</gene>
<dbReference type="GO" id="GO:0007155">
    <property type="term" value="P:cell adhesion"/>
    <property type="evidence" value="ECO:0007669"/>
    <property type="project" value="InterPro"/>
</dbReference>
<keyword evidence="5" id="KW-0964">Secreted</keyword>
<proteinExistence type="inferred from homology"/>
<comment type="subcellular location">
    <subcellularLocation>
        <location evidence="5">Secreted</location>
    </subcellularLocation>
    <subcellularLocation>
        <location evidence="5">Bacterial flagellum</location>
    </subcellularLocation>
</comment>
<dbReference type="PANTHER" id="PTHR30288">
    <property type="entry name" value="FLAGELLAR CAP/ASSEMBLY PROTEIN FLID"/>
    <property type="match status" value="1"/>
</dbReference>
<dbReference type="PANTHER" id="PTHR30288:SF0">
    <property type="entry name" value="FLAGELLAR HOOK-ASSOCIATED PROTEIN 2"/>
    <property type="match status" value="1"/>
</dbReference>
<feature type="domain" description="Flagellar hook-associated protein 2 C-terminal" evidence="7">
    <location>
        <begin position="257"/>
        <end position="572"/>
    </location>
</feature>
<dbReference type="GO" id="GO:0009424">
    <property type="term" value="C:bacterial-type flagellum hook"/>
    <property type="evidence" value="ECO:0007669"/>
    <property type="project" value="UniProtKB-UniRule"/>
</dbReference>